<dbReference type="Gene3D" id="2.30.40.10">
    <property type="entry name" value="Urease, subunit C, domain 1"/>
    <property type="match status" value="1"/>
</dbReference>
<dbReference type="RefSeq" id="WP_109461186.1">
    <property type="nucleotide sequence ID" value="NZ_QFBC01000016.1"/>
</dbReference>
<dbReference type="SUPFAM" id="SSF51556">
    <property type="entry name" value="Metallo-dependent hydrolases"/>
    <property type="match status" value="1"/>
</dbReference>
<sequence>MCQLCDAAHPAQAGGDLAQSGVGAAREIRPHPARIEYLIHDAHLVTMDDALGDFPRGSVHIRDGTIVAVGTDISAPEAERINGRGMIVLPGLIDTHWHMWHTLLRSFSGTTPETGFYPTITRFAASMTPDDMYDSTRLAAAEAIYGGITTVHDWCHNIRGAEHAAADVAAIADSGLRARWTFGQRIDQPDAETIRLDILRSMKSDWNSHSGSNLIEIGMGWRGLFRSEWLPEAVYRTEFETARELGLPISAHIASTASRVGHIAKHFEKGLLGPDVNIVHACGANMDEIAMIRDSGATVSLTVLSELRGGWGVPKLHELRQAGVAVGLGVDTAPLVGEANLFKVMAIAVAMENGISQSEFRMIPRDALRLATIGGADVLGIANRVGSLTPGKRADVIAISTDALNMTPLNDPIHAVVECARPENVDTVLIDGIVRKRHGKLTTMDSEEVMLRARKSATDLRQRAAWR</sequence>
<dbReference type="AlphaFoldDB" id="A0A2U2DJG0"/>
<keyword evidence="5" id="KW-1185">Reference proteome</keyword>
<comment type="similarity">
    <text evidence="1">Belongs to the metallo-dependent hydrolases superfamily. ATZ/TRZ family.</text>
</comment>
<evidence type="ECO:0000259" key="3">
    <source>
        <dbReference type="Pfam" id="PF01979"/>
    </source>
</evidence>
<comment type="caution">
    <text evidence="4">The sequence shown here is derived from an EMBL/GenBank/DDBJ whole genome shotgun (WGS) entry which is preliminary data.</text>
</comment>
<feature type="domain" description="Amidohydrolase-related" evidence="3">
    <location>
        <begin position="87"/>
        <end position="433"/>
    </location>
</feature>
<dbReference type="InterPro" id="IPR050287">
    <property type="entry name" value="MTA/SAH_deaminase"/>
</dbReference>
<dbReference type="SUPFAM" id="SSF51338">
    <property type="entry name" value="Composite domain of metallo-dependent hydrolases"/>
    <property type="match status" value="2"/>
</dbReference>
<dbReference type="GO" id="GO:0016810">
    <property type="term" value="F:hydrolase activity, acting on carbon-nitrogen (but not peptide) bonds"/>
    <property type="evidence" value="ECO:0007669"/>
    <property type="project" value="InterPro"/>
</dbReference>
<dbReference type="EMBL" id="QFBC01000016">
    <property type="protein sequence ID" value="PWE53436.1"/>
    <property type="molecule type" value="Genomic_DNA"/>
</dbReference>
<dbReference type="NCBIfam" id="NF006056">
    <property type="entry name" value="PRK08204.1"/>
    <property type="match status" value="1"/>
</dbReference>
<dbReference type="Proteomes" id="UP000245252">
    <property type="component" value="Unassembled WGS sequence"/>
</dbReference>
<dbReference type="Pfam" id="PF01979">
    <property type="entry name" value="Amidohydro_1"/>
    <property type="match status" value="1"/>
</dbReference>
<accession>A0A2U2DJG0</accession>
<dbReference type="InterPro" id="IPR006680">
    <property type="entry name" value="Amidohydro-rel"/>
</dbReference>
<evidence type="ECO:0000313" key="5">
    <source>
        <dbReference type="Proteomes" id="UP000245252"/>
    </source>
</evidence>
<evidence type="ECO:0000313" key="4">
    <source>
        <dbReference type="EMBL" id="PWE53436.1"/>
    </source>
</evidence>
<dbReference type="PANTHER" id="PTHR43794">
    <property type="entry name" value="AMINOHYDROLASE SSNA-RELATED"/>
    <property type="match status" value="1"/>
</dbReference>
<dbReference type="OrthoDB" id="9796020at2"/>
<dbReference type="InterPro" id="IPR032466">
    <property type="entry name" value="Metal_Hydrolase"/>
</dbReference>
<dbReference type="InterPro" id="IPR011059">
    <property type="entry name" value="Metal-dep_hydrolase_composite"/>
</dbReference>
<evidence type="ECO:0000256" key="1">
    <source>
        <dbReference type="ARBA" id="ARBA00006745"/>
    </source>
</evidence>
<proteinExistence type="inferred from homology"/>
<protein>
    <submittedName>
        <fullName evidence="4">Amidohydrolase</fullName>
    </submittedName>
</protein>
<reference evidence="4 5" key="1">
    <citation type="submission" date="2018-05" db="EMBL/GenBank/DDBJ databases">
        <title>The draft genome of strain NS-104.</title>
        <authorList>
            <person name="Hang P."/>
            <person name="Jiang J."/>
        </authorList>
    </citation>
    <scope>NUCLEOTIDE SEQUENCE [LARGE SCALE GENOMIC DNA]</scope>
    <source>
        <strain evidence="4 5">NS-104</strain>
    </source>
</reference>
<gene>
    <name evidence="4" type="ORF">DEM27_26175</name>
</gene>
<dbReference type="PANTHER" id="PTHR43794:SF11">
    <property type="entry name" value="AMIDOHYDROLASE-RELATED DOMAIN-CONTAINING PROTEIN"/>
    <property type="match status" value="1"/>
</dbReference>
<evidence type="ECO:0000256" key="2">
    <source>
        <dbReference type="ARBA" id="ARBA00022801"/>
    </source>
</evidence>
<organism evidence="4 5">
    <name type="scientific">Metarhizobium album</name>
    <dbReference type="NCBI Taxonomy" id="2182425"/>
    <lineage>
        <taxon>Bacteria</taxon>
        <taxon>Pseudomonadati</taxon>
        <taxon>Pseudomonadota</taxon>
        <taxon>Alphaproteobacteria</taxon>
        <taxon>Hyphomicrobiales</taxon>
        <taxon>Rhizobiaceae</taxon>
        <taxon>Metarhizobium</taxon>
    </lineage>
</organism>
<name>A0A2U2DJG0_9HYPH</name>
<keyword evidence="2 4" id="KW-0378">Hydrolase</keyword>
<dbReference type="Gene3D" id="3.20.20.140">
    <property type="entry name" value="Metal-dependent hydrolases"/>
    <property type="match status" value="1"/>
</dbReference>